<dbReference type="SUPFAM" id="SSF50249">
    <property type="entry name" value="Nucleic acid-binding proteins"/>
    <property type="match status" value="1"/>
</dbReference>
<feature type="region of interest" description="Disordered" evidence="1">
    <location>
        <begin position="718"/>
        <end position="737"/>
    </location>
</feature>
<feature type="region of interest" description="Disordered" evidence="1">
    <location>
        <begin position="1"/>
        <end position="60"/>
    </location>
</feature>
<reference evidence="3 4" key="1">
    <citation type="submission" date="2019-03" db="EMBL/GenBank/DDBJ databases">
        <title>Rhodosporidium diobovatum UCD-FST 08-225 genome sequencing, assembly, and annotation.</title>
        <authorList>
            <person name="Fakankun I.U."/>
            <person name="Fristensky B."/>
            <person name="Levin D.B."/>
        </authorList>
    </citation>
    <scope>NUCLEOTIDE SEQUENCE [LARGE SCALE GENOMIC DNA]</scope>
    <source>
        <strain evidence="3 4">UCD-FST 08-225</strain>
    </source>
</reference>
<dbReference type="InterPro" id="IPR001900">
    <property type="entry name" value="RNase_II/R"/>
</dbReference>
<feature type="compositionally biased region" description="Gly residues" evidence="1">
    <location>
        <begin position="311"/>
        <end position="326"/>
    </location>
</feature>
<proteinExistence type="predicted"/>
<feature type="compositionally biased region" description="Low complexity" evidence="1">
    <location>
        <begin position="1"/>
        <end position="42"/>
    </location>
</feature>
<dbReference type="GO" id="GO:0006402">
    <property type="term" value="P:mRNA catabolic process"/>
    <property type="evidence" value="ECO:0007669"/>
    <property type="project" value="TreeGrafter"/>
</dbReference>
<feature type="region of interest" description="Disordered" evidence="1">
    <location>
        <begin position="856"/>
        <end position="897"/>
    </location>
</feature>
<feature type="region of interest" description="Disordered" evidence="1">
    <location>
        <begin position="303"/>
        <end position="330"/>
    </location>
</feature>
<dbReference type="AlphaFoldDB" id="A0A5C5FY88"/>
<sequence>MLSAPARRAAARTTSATTRTFSSSTSSSSTPSPSSTTPHSSTPPKPRRNSAAADDNSEYRLRRRILRTAAYATHELAAASSPSSSSKDYVAQAGFKPTSYRHTPPALTHNNAARNKASDRERGRLVEVDPRQVEASMTRRRTNHSGAPLAPSSQKHRRLGGGGGGMGPRRRQLHTSAAPQRGVRLAEESLAGLDDDADLDLGRGSPGGDLWDDADFGEGAVGADGAGQKGKARARDLEPGDFVEVSRNGLPTSGIYLSRSLSTARRLVLLTPAGSQSEHSLDDVTYTLPSFVPASLAQRVVAAGSSSSGRPGAGAGEGGGGGGGGWDPSAPSVIEALQALRRLETAVEHETQLLVSRGANDLFRILHASSAAASSSSPSPSLPSNKGAKGAKKKGPAARAPAPGPAPASAPPRSITVSSALSALRLPLNTSSSSSSPARPLALHRLLLSSPTHFLADPLALRTSGRFDLRPADEVARFERVRAWTRERAGEIDRWADKCARVRGWAREWRAAAGGTDAPSSASGGGGGDALRRLALPRDDATFRWSAADLTLFAFLRDTLAAERLLQGQPHMAIAPLLLKAVDAASARMSSGGPAREEREEEQRQEEEGERSVRKEQVRALLSDVGVVAPWENWAAHERVTGLAAWDETGARVEKALAAGTGAGAGASKGGSKGGKKGTVVLPSGEFYPQDPHDAVRHDFGPRATVYTIDDIGASELDDGISLAPGPPSSRGGGGGGGGRTWWVHVHVADPTALLHPGHLLAKLARVRDHTEYFPEKTWAMLPEAFVVGQGMSLGARQRQGAGAEGEGEGEGQRVLSLGVRIDEETGEVLQSEVKAGIVRDVRRLTYGAVDRALGYTPPPKGRVVRSWHARDDDDETEAGADAGRGSAPQRPTDDARLETDAQAVSDLRTLHALAAKLLRQRVASSALFWQFPSASVSVSPKPLAPHFRTSPAPALYASAPRVALQLPSEAAIAGHASHADSPAQLLVSELMVAANRCAARFAVEHDLAAPFRTQCAPAVSDPAALEAVLALRDPRTGQAPALDVLRRRIDFLPGATTPSPGPHWPMGIDGEYGYLKVTSPLRRYSDLFAHYQLKGALLPASASSGFAPRASVAQVQAHIDGFAAAAKARHRLDSAASAFWALWVLQPHLARLSGSSSSSSSSTLSTHLHPAPEDPETLDLLAHNLTALALRPPTHSAVENVYVQPVLIPQLGLRGTLQVDRAAEGGEVGEEVRVRIAQCVVGPRSRVVCERR</sequence>
<dbReference type="GO" id="GO:0003723">
    <property type="term" value="F:RNA binding"/>
    <property type="evidence" value="ECO:0007669"/>
    <property type="project" value="InterPro"/>
</dbReference>
<dbReference type="SMART" id="SM00955">
    <property type="entry name" value="RNB"/>
    <property type="match status" value="1"/>
</dbReference>
<feature type="region of interest" description="Disordered" evidence="1">
    <location>
        <begin position="370"/>
        <end position="413"/>
    </location>
</feature>
<evidence type="ECO:0000256" key="1">
    <source>
        <dbReference type="SAM" id="MobiDB-lite"/>
    </source>
</evidence>
<feature type="domain" description="RNB" evidence="2">
    <location>
        <begin position="697"/>
        <end position="1100"/>
    </location>
</feature>
<dbReference type="OrthoDB" id="2285229at2759"/>
<protein>
    <recommendedName>
        <fullName evidence="2">RNB domain-containing protein</fullName>
    </recommendedName>
</protein>
<dbReference type="EMBL" id="SOZI01000050">
    <property type="protein sequence ID" value="TNY21132.1"/>
    <property type="molecule type" value="Genomic_DNA"/>
</dbReference>
<feature type="compositionally biased region" description="Low complexity" evidence="1">
    <location>
        <begin position="370"/>
        <end position="388"/>
    </location>
</feature>
<name>A0A5C5FY88_9BASI</name>
<feature type="compositionally biased region" description="Basic and acidic residues" evidence="1">
    <location>
        <begin position="116"/>
        <end position="132"/>
    </location>
</feature>
<accession>A0A5C5FY88</accession>
<keyword evidence="4" id="KW-1185">Reference proteome</keyword>
<dbReference type="PANTHER" id="PTHR23355">
    <property type="entry name" value="RIBONUCLEASE"/>
    <property type="match status" value="1"/>
</dbReference>
<dbReference type="STRING" id="5288.A0A5C5FY88"/>
<dbReference type="PANTHER" id="PTHR23355:SF65">
    <property type="entry name" value="EXORIBONUCLEASE CYT-4, PUTATIVE (AFU_ORTHOLOGUE AFUA_7G01550)-RELATED"/>
    <property type="match status" value="1"/>
</dbReference>
<dbReference type="InterPro" id="IPR012340">
    <property type="entry name" value="NA-bd_OB-fold"/>
</dbReference>
<evidence type="ECO:0000259" key="2">
    <source>
        <dbReference type="SMART" id="SM00955"/>
    </source>
</evidence>
<gene>
    <name evidence="3" type="ORF">DMC30DRAFT_416336</name>
</gene>
<dbReference type="GO" id="GO:0000175">
    <property type="term" value="F:3'-5'-RNA exonuclease activity"/>
    <property type="evidence" value="ECO:0007669"/>
    <property type="project" value="TreeGrafter"/>
</dbReference>
<feature type="region of interest" description="Disordered" evidence="1">
    <location>
        <begin position="96"/>
        <end position="183"/>
    </location>
</feature>
<organism evidence="3 4">
    <name type="scientific">Rhodotorula diobovata</name>
    <dbReference type="NCBI Taxonomy" id="5288"/>
    <lineage>
        <taxon>Eukaryota</taxon>
        <taxon>Fungi</taxon>
        <taxon>Dikarya</taxon>
        <taxon>Basidiomycota</taxon>
        <taxon>Pucciniomycotina</taxon>
        <taxon>Microbotryomycetes</taxon>
        <taxon>Sporidiobolales</taxon>
        <taxon>Sporidiobolaceae</taxon>
        <taxon>Rhodotorula</taxon>
    </lineage>
</organism>
<dbReference type="GO" id="GO:0000932">
    <property type="term" value="C:P-body"/>
    <property type="evidence" value="ECO:0007669"/>
    <property type="project" value="TreeGrafter"/>
</dbReference>
<feature type="region of interest" description="Disordered" evidence="1">
    <location>
        <begin position="588"/>
        <end position="616"/>
    </location>
</feature>
<evidence type="ECO:0000313" key="4">
    <source>
        <dbReference type="Proteomes" id="UP000311382"/>
    </source>
</evidence>
<evidence type="ECO:0000313" key="3">
    <source>
        <dbReference type="EMBL" id="TNY21132.1"/>
    </source>
</evidence>
<dbReference type="InterPro" id="IPR050180">
    <property type="entry name" value="RNR_Ribonuclease"/>
</dbReference>
<comment type="caution">
    <text evidence="3">The sequence shown here is derived from an EMBL/GenBank/DDBJ whole genome shotgun (WGS) entry which is preliminary data.</text>
</comment>
<dbReference type="Pfam" id="PF00773">
    <property type="entry name" value="RNB"/>
    <property type="match status" value="1"/>
</dbReference>
<dbReference type="Proteomes" id="UP000311382">
    <property type="component" value="Unassembled WGS sequence"/>
</dbReference>